<feature type="compositionally biased region" description="Polar residues" evidence="1">
    <location>
        <begin position="280"/>
        <end position="291"/>
    </location>
</feature>
<protein>
    <recommendedName>
        <fullName evidence="4">Membrane-associated kinase regulator 4</fullName>
    </recommendedName>
</protein>
<accession>A0AAD3P852</accession>
<proteinExistence type="predicted"/>
<dbReference type="Proteomes" id="UP001279734">
    <property type="component" value="Unassembled WGS sequence"/>
</dbReference>
<name>A0AAD3P852_NEPGR</name>
<comment type="caution">
    <text evidence="2">The sequence shown here is derived from an EMBL/GenBank/DDBJ whole genome shotgun (WGS) entry which is preliminary data.</text>
</comment>
<feature type="compositionally biased region" description="Basic and acidic residues" evidence="1">
    <location>
        <begin position="187"/>
        <end position="213"/>
    </location>
</feature>
<evidence type="ECO:0000313" key="3">
    <source>
        <dbReference type="Proteomes" id="UP001279734"/>
    </source>
</evidence>
<evidence type="ECO:0000313" key="2">
    <source>
        <dbReference type="EMBL" id="GMG99361.1"/>
    </source>
</evidence>
<organism evidence="2 3">
    <name type="scientific">Nepenthes gracilis</name>
    <name type="common">Slender pitcher plant</name>
    <dbReference type="NCBI Taxonomy" id="150966"/>
    <lineage>
        <taxon>Eukaryota</taxon>
        <taxon>Viridiplantae</taxon>
        <taxon>Streptophyta</taxon>
        <taxon>Embryophyta</taxon>
        <taxon>Tracheophyta</taxon>
        <taxon>Spermatophyta</taxon>
        <taxon>Magnoliopsida</taxon>
        <taxon>eudicotyledons</taxon>
        <taxon>Gunneridae</taxon>
        <taxon>Pentapetalae</taxon>
        <taxon>Caryophyllales</taxon>
        <taxon>Nepenthaceae</taxon>
        <taxon>Nepenthes</taxon>
    </lineage>
</organism>
<dbReference type="EMBL" id="BSYO01000001">
    <property type="protein sequence ID" value="GMG99361.1"/>
    <property type="molecule type" value="Genomic_DNA"/>
</dbReference>
<feature type="compositionally biased region" description="Polar residues" evidence="1">
    <location>
        <begin position="253"/>
        <end position="268"/>
    </location>
</feature>
<keyword evidence="3" id="KW-1185">Reference proteome</keyword>
<reference evidence="2" key="1">
    <citation type="submission" date="2023-05" db="EMBL/GenBank/DDBJ databases">
        <title>Nepenthes gracilis genome sequencing.</title>
        <authorList>
            <person name="Fukushima K."/>
        </authorList>
    </citation>
    <scope>NUCLEOTIDE SEQUENCE</scope>
    <source>
        <strain evidence="2">SING2019-196</strain>
    </source>
</reference>
<evidence type="ECO:0000256" key="1">
    <source>
        <dbReference type="SAM" id="MobiDB-lite"/>
    </source>
</evidence>
<feature type="region of interest" description="Disordered" evidence="1">
    <location>
        <begin position="237"/>
        <end position="291"/>
    </location>
</feature>
<dbReference type="PANTHER" id="PTHR33312">
    <property type="entry name" value="MEMBRANE-ASSOCIATED KINASE REGULATOR 4-RELATED"/>
    <property type="match status" value="1"/>
</dbReference>
<feature type="compositionally biased region" description="Low complexity" evidence="1">
    <location>
        <begin position="239"/>
        <end position="252"/>
    </location>
</feature>
<gene>
    <name evidence="2" type="ORF">Nepgr_001201</name>
</gene>
<evidence type="ECO:0008006" key="4">
    <source>
        <dbReference type="Google" id="ProtNLM"/>
    </source>
</evidence>
<dbReference type="GO" id="GO:0005886">
    <property type="term" value="C:plasma membrane"/>
    <property type="evidence" value="ECO:0007669"/>
    <property type="project" value="InterPro"/>
</dbReference>
<dbReference type="PANTHER" id="PTHR33312:SF5">
    <property type="entry name" value="MEMBRANE-ASSOCIATED KINASE REGULATOR 4-RELATED"/>
    <property type="match status" value="1"/>
</dbReference>
<dbReference type="InterPro" id="IPR039620">
    <property type="entry name" value="BKI1/MAKR1/3/4"/>
</dbReference>
<sequence length="291" mass="32447">MAAGGKEEEEEEDYIDMEITSYPSFLPQSPREFEFQMSSVSLDRELPTTSPADELFYKGKLLPLHLPPRLQMVEKLLQRSTSNRLEHESETPEEWYSTPLATTATATPFESCNISPSDSCQLSRELDPVEYFLGYSNSNSSEEKDFVSCETHVKKYSWTRKLKLIKQSSLASKLKSMFGKSGCGDESSAKSKEERISSKASECLKKGGKEDEAKGGRFRFCHRRSFSGAFKRQSIMKLSSSSSSSAGSSSSSNDQQGLKRSSSANTEMEISVQGAIAHCKQSQQVSRSRRP</sequence>
<feature type="region of interest" description="Disordered" evidence="1">
    <location>
        <begin position="177"/>
        <end position="213"/>
    </location>
</feature>
<dbReference type="AlphaFoldDB" id="A0AAD3P852"/>
<dbReference type="GO" id="GO:0019210">
    <property type="term" value="F:kinase inhibitor activity"/>
    <property type="evidence" value="ECO:0007669"/>
    <property type="project" value="InterPro"/>
</dbReference>